<feature type="chain" id="PRO_5045277306" description="DUF1800 domain-containing protein" evidence="1">
    <location>
        <begin position="24"/>
        <end position="582"/>
    </location>
</feature>
<evidence type="ECO:0008006" key="4">
    <source>
        <dbReference type="Google" id="ProtNLM"/>
    </source>
</evidence>
<dbReference type="RefSeq" id="WP_284372461.1">
    <property type="nucleotide sequence ID" value="NZ_BSNJ01000004.1"/>
</dbReference>
<evidence type="ECO:0000256" key="1">
    <source>
        <dbReference type="SAM" id="SignalP"/>
    </source>
</evidence>
<comment type="caution">
    <text evidence="2">The sequence shown here is derived from an EMBL/GenBank/DDBJ whole genome shotgun (WGS) entry which is preliminary data.</text>
</comment>
<dbReference type="InterPro" id="IPR014917">
    <property type="entry name" value="DUF1800"/>
</dbReference>
<accession>A0ABQ5V172</accession>
<dbReference type="PANTHER" id="PTHR43737">
    <property type="entry name" value="BLL7424 PROTEIN"/>
    <property type="match status" value="1"/>
</dbReference>
<name>A0ABQ5V172_9PROT</name>
<dbReference type="PANTHER" id="PTHR43737:SF1">
    <property type="entry name" value="DUF1501 DOMAIN-CONTAINING PROTEIN"/>
    <property type="match status" value="1"/>
</dbReference>
<evidence type="ECO:0000313" key="3">
    <source>
        <dbReference type="Proteomes" id="UP001161390"/>
    </source>
</evidence>
<reference evidence="2" key="2">
    <citation type="submission" date="2023-01" db="EMBL/GenBank/DDBJ databases">
        <title>Draft genome sequence of Algimonas porphyrae strain NBRC 108216.</title>
        <authorList>
            <person name="Sun Q."/>
            <person name="Mori K."/>
        </authorList>
    </citation>
    <scope>NUCLEOTIDE SEQUENCE</scope>
    <source>
        <strain evidence="2">NBRC 108216</strain>
    </source>
</reference>
<organism evidence="2 3">
    <name type="scientific">Algimonas porphyrae</name>
    <dbReference type="NCBI Taxonomy" id="1128113"/>
    <lineage>
        <taxon>Bacteria</taxon>
        <taxon>Pseudomonadati</taxon>
        <taxon>Pseudomonadota</taxon>
        <taxon>Alphaproteobacteria</taxon>
        <taxon>Maricaulales</taxon>
        <taxon>Robiginitomaculaceae</taxon>
        <taxon>Algimonas</taxon>
    </lineage>
</organism>
<gene>
    <name evidence="2" type="ORF">GCM10007854_21330</name>
</gene>
<dbReference type="EMBL" id="BSNJ01000004">
    <property type="protein sequence ID" value="GLQ21178.1"/>
    <property type="molecule type" value="Genomic_DNA"/>
</dbReference>
<dbReference type="Pfam" id="PF08811">
    <property type="entry name" value="DUF1800"/>
    <property type="match status" value="1"/>
</dbReference>
<evidence type="ECO:0000313" key="2">
    <source>
        <dbReference type="EMBL" id="GLQ21178.1"/>
    </source>
</evidence>
<protein>
    <recommendedName>
        <fullName evidence="4">DUF1800 domain-containing protein</fullName>
    </recommendedName>
</protein>
<sequence>MGAVFFKAASRHLAILSTAIIIAACGGGGGGGPVADPTGGTPPPPPPPPPVLNSALETKVEAAQFLQLAGLGLDGDEVDALTGTNAAAWVSAELAKPAFGYEDFMRSRVAADEVSRRQSSQAMWEAMITSDAQLRARMTFALSQLFVISNAQFSSKVRYGLGSYLDILDRNAFGNYRDLMQEVTYSPIMGEYLTYIYNRKGDPSKGRQPDENYAREILQLFTIGLVELNMDGTPRLDGSGQEIETYTNEDVVGLARVFTGLAHAGTDFRSGRRGPDGYEVPMEMVDREHSELEKTFLGTTIPAGTPGDTSITQALDAIFAHPNMAPFVSRQLIQRFTASHPEPTYVERVANAFETGRYAAEDGSNFGTGQRGDLSATLAAILLDETLFDDVRGATEGKLREPVLKFVQLARTYAKPASTQITIQAFNSFADTSNPLTSLGQSPLKSPSVFNFYRPGYIAPSTETGDAGLTAPELQIVNQAAALGYLNFMSRFITQGDTDRIGILVPDLSEELALGDDATALVDLLDLKLLAGRMGETTRTRIIEAVEALPVREGNSRDTDIRSRVRIAMLMTVASADYVALN</sequence>
<keyword evidence="1" id="KW-0732">Signal</keyword>
<reference evidence="2" key="1">
    <citation type="journal article" date="2014" name="Int. J. Syst. Evol. Microbiol.">
        <title>Complete genome of a new Firmicutes species belonging to the dominant human colonic microbiota ('Ruminococcus bicirculans') reveals two chromosomes and a selective capacity to utilize plant glucans.</title>
        <authorList>
            <consortium name="NISC Comparative Sequencing Program"/>
            <person name="Wegmann U."/>
            <person name="Louis P."/>
            <person name="Goesmann A."/>
            <person name="Henrissat B."/>
            <person name="Duncan S.H."/>
            <person name="Flint H.J."/>
        </authorList>
    </citation>
    <scope>NUCLEOTIDE SEQUENCE</scope>
    <source>
        <strain evidence="2">NBRC 108216</strain>
    </source>
</reference>
<dbReference type="PROSITE" id="PS51257">
    <property type="entry name" value="PROKAR_LIPOPROTEIN"/>
    <property type="match status" value="1"/>
</dbReference>
<dbReference type="Proteomes" id="UP001161390">
    <property type="component" value="Unassembled WGS sequence"/>
</dbReference>
<feature type="signal peptide" evidence="1">
    <location>
        <begin position="1"/>
        <end position="23"/>
    </location>
</feature>
<keyword evidence="3" id="KW-1185">Reference proteome</keyword>
<proteinExistence type="predicted"/>